<organism evidence="2 3">
    <name type="scientific">Rhodoplanes serenus</name>
    <dbReference type="NCBI Taxonomy" id="200615"/>
    <lineage>
        <taxon>Bacteria</taxon>
        <taxon>Pseudomonadati</taxon>
        <taxon>Pseudomonadota</taxon>
        <taxon>Alphaproteobacteria</taxon>
        <taxon>Hyphomicrobiales</taxon>
        <taxon>Nitrobacteraceae</taxon>
        <taxon>Rhodoplanes</taxon>
    </lineage>
</organism>
<dbReference type="AlphaFoldDB" id="A0A3S4CFC8"/>
<keyword evidence="3" id="KW-1185">Reference proteome</keyword>
<reference evidence="3" key="1">
    <citation type="submission" date="2018-10" db="EMBL/GenBank/DDBJ databases">
        <authorList>
            <person name="Peiro R."/>
            <person name="Begona"/>
            <person name="Cbmso G."/>
            <person name="Lopez M."/>
            <person name="Gonzalez S."/>
            <person name="Sacristan E."/>
            <person name="Castillo E."/>
        </authorList>
    </citation>
    <scope>NUCLEOTIDE SEQUENCE [LARGE SCALE GENOMIC DNA]</scope>
</reference>
<dbReference type="EMBL" id="UWOC01000052">
    <property type="protein sequence ID" value="VCU07716.1"/>
    <property type="molecule type" value="Genomic_DNA"/>
</dbReference>
<name>A0A3S4CFC8_9BRAD</name>
<evidence type="ECO:0000313" key="2">
    <source>
        <dbReference type="EMBL" id="VCU07716.1"/>
    </source>
</evidence>
<evidence type="ECO:0000313" key="3">
    <source>
        <dbReference type="Proteomes" id="UP000289200"/>
    </source>
</evidence>
<sequence>MCDYSLQHVATRAAKVGDQLVTTKFNNSITRGFSEVGVPNVAVCILPGTELAFEHDVECDHALGFFPSRKLRERVARFRQINMDNPYEHHDALEFPSGQVVLLTRLCEGQAATVLQLPAGATTGEEHHHDQAADETSAPATQPDRAIV</sequence>
<gene>
    <name evidence="2" type="ORF">RHODGE_RHODGE_00798</name>
</gene>
<proteinExistence type="predicted"/>
<dbReference type="RefSeq" id="WP_129607864.1">
    <property type="nucleotide sequence ID" value="NZ_UWOC01000052.1"/>
</dbReference>
<accession>A0A3S4CFC8</accession>
<dbReference type="Proteomes" id="UP000289200">
    <property type="component" value="Unassembled WGS sequence"/>
</dbReference>
<comment type="caution">
    <text evidence="2">The sequence shown here is derived from an EMBL/GenBank/DDBJ whole genome shotgun (WGS) entry which is preliminary data.</text>
</comment>
<dbReference type="OrthoDB" id="7375646at2"/>
<feature type="region of interest" description="Disordered" evidence="1">
    <location>
        <begin position="122"/>
        <end position="148"/>
    </location>
</feature>
<protein>
    <submittedName>
        <fullName evidence="2">Uncharacterized protein</fullName>
    </submittedName>
</protein>
<evidence type="ECO:0000256" key="1">
    <source>
        <dbReference type="SAM" id="MobiDB-lite"/>
    </source>
</evidence>